<sequence>MTDAIDGEDEDSAARAFEALRAEVSVLRRAVEALPGAIEEVRAPDYGPTLGAIAQALSGLEEGLAAIEAHPAVKLTPESYARAIERAGVGIMREASRALRDETDAVERERRQLAAIVGQAATQQRQNRQRIGFGIGGLAIGLILFACLAAFVPGGSYLAALAMGTTDRWQAGGQLMQAADPAGSRGLATASRLVNANTEALQVCAETARKTGQGQKCTITVSVPER</sequence>
<protein>
    <submittedName>
        <fullName evidence="2">Uncharacterized protein</fullName>
    </submittedName>
</protein>
<dbReference type="HOGENOM" id="CLU_094578_0_0_5"/>
<keyword evidence="1" id="KW-0812">Transmembrane</keyword>
<dbReference type="KEGG" id="mea:Mex_p10044"/>
<evidence type="ECO:0000256" key="1">
    <source>
        <dbReference type="SAM" id="Phobius"/>
    </source>
</evidence>
<keyword evidence="3" id="KW-1185">Reference proteome</keyword>
<evidence type="ECO:0000313" key="2">
    <source>
        <dbReference type="EMBL" id="ACS44140.1"/>
    </source>
</evidence>
<dbReference type="InterPro" id="IPR046121">
    <property type="entry name" value="DUF6118"/>
</dbReference>
<keyword evidence="1" id="KW-0472">Membrane</keyword>
<organism evidence="2 3">
    <name type="scientific">Methylorubrum extorquens (strain ATCC 14718 / DSM 1338 / JCM 2805 / NCIMB 9133 / AM1)</name>
    <name type="common">Methylobacterium extorquens</name>
    <dbReference type="NCBI Taxonomy" id="272630"/>
    <lineage>
        <taxon>Bacteria</taxon>
        <taxon>Pseudomonadati</taxon>
        <taxon>Pseudomonadota</taxon>
        <taxon>Alphaproteobacteria</taxon>
        <taxon>Hyphomicrobiales</taxon>
        <taxon>Methylobacteriaceae</taxon>
        <taxon>Methylorubrum</taxon>
    </lineage>
</organism>
<name>C5B6Q8_METEA</name>
<keyword evidence="2" id="KW-0614">Plasmid</keyword>
<dbReference type="EMBL" id="CP001512">
    <property type="protein sequence ID" value="ACS44140.1"/>
    <property type="molecule type" value="Genomic_DNA"/>
</dbReference>
<gene>
    <name evidence="2" type="ordered locus">MexAM1_p1METAp0044</name>
</gene>
<dbReference type="OrthoDB" id="8021111at2"/>
<geneLocation type="plasmid" evidence="2 3">
    <name>p1META1</name>
</geneLocation>
<reference evidence="2 3" key="1">
    <citation type="journal article" date="2009" name="PLoS ONE">
        <title>Methylobacterium genome sequences: a reference blueprint to investigate microbial metabolism of C1 compounds from natural and industrial sources.</title>
        <authorList>
            <person name="Vuilleumier S."/>
            <person name="Chistoserdova L."/>
            <person name="Lee M.-C."/>
            <person name="Bringel F."/>
            <person name="Lajus A."/>
            <person name="Zhou Y."/>
            <person name="Gourion B."/>
            <person name="Barbe V."/>
            <person name="Chang J."/>
            <person name="Cruveiller S."/>
            <person name="Dossat C."/>
            <person name="Gillett W."/>
            <person name="Gruffaz C."/>
            <person name="Haugen E."/>
            <person name="Hourcade E."/>
            <person name="Levy R."/>
            <person name="Mangenot S."/>
            <person name="Muller E."/>
            <person name="Nadalig T."/>
            <person name="Pagni M."/>
            <person name="Penny C."/>
            <person name="Peyraud R."/>
            <person name="Robinson D.G."/>
            <person name="Roche D."/>
            <person name="Rouy Z."/>
            <person name="Saenampechek C."/>
            <person name="Salvignol G."/>
            <person name="Vallenet D."/>
            <person name="Wu Z."/>
            <person name="Marx C.J."/>
            <person name="Vorholt J.A."/>
            <person name="Olson M.V."/>
            <person name="Kaul R."/>
            <person name="Weissenbach J."/>
            <person name="Medigue C."/>
            <person name="Lidstrom M.E."/>
        </authorList>
    </citation>
    <scope>NUCLEOTIDE SEQUENCE [LARGE SCALE GENOMIC DNA]</scope>
    <source>
        <strain evidence="3">ATCC 14718 / DSM 1338 / JCM 2805 / NCIMB 9133 / AM1</strain>
    </source>
</reference>
<keyword evidence="1" id="KW-1133">Transmembrane helix</keyword>
<accession>C5B6Q8</accession>
<proteinExistence type="predicted"/>
<evidence type="ECO:0000313" key="3">
    <source>
        <dbReference type="Proteomes" id="UP000009081"/>
    </source>
</evidence>
<dbReference type="Pfam" id="PF19613">
    <property type="entry name" value="DUF6118"/>
    <property type="match status" value="1"/>
</dbReference>
<dbReference type="Proteomes" id="UP000009081">
    <property type="component" value="Plasmid p1META1"/>
</dbReference>
<dbReference type="RefSeq" id="WP_012751938.1">
    <property type="nucleotide sequence ID" value="NC_012807.1"/>
</dbReference>
<dbReference type="AlphaFoldDB" id="C5B6Q8"/>
<feature type="transmembrane region" description="Helical" evidence="1">
    <location>
        <begin position="131"/>
        <end position="152"/>
    </location>
</feature>